<accession>A0A2U1LEB8</accession>
<gene>
    <name evidence="2" type="ORF">CTI12_AA433770</name>
</gene>
<name>A0A2U1LEB8_ARTAN</name>
<reference evidence="2 3" key="1">
    <citation type="journal article" date="2018" name="Mol. Plant">
        <title>The genome of Artemisia annua provides insight into the evolution of Asteraceae family and artemisinin biosynthesis.</title>
        <authorList>
            <person name="Shen Q."/>
            <person name="Zhang L."/>
            <person name="Liao Z."/>
            <person name="Wang S."/>
            <person name="Yan T."/>
            <person name="Shi P."/>
            <person name="Liu M."/>
            <person name="Fu X."/>
            <person name="Pan Q."/>
            <person name="Wang Y."/>
            <person name="Lv Z."/>
            <person name="Lu X."/>
            <person name="Zhang F."/>
            <person name="Jiang W."/>
            <person name="Ma Y."/>
            <person name="Chen M."/>
            <person name="Hao X."/>
            <person name="Li L."/>
            <person name="Tang Y."/>
            <person name="Lv G."/>
            <person name="Zhou Y."/>
            <person name="Sun X."/>
            <person name="Brodelius P.E."/>
            <person name="Rose J.K.C."/>
            <person name="Tang K."/>
        </authorList>
    </citation>
    <scope>NUCLEOTIDE SEQUENCE [LARGE SCALE GENOMIC DNA]</scope>
    <source>
        <strain evidence="3">cv. Huhao1</strain>
        <tissue evidence="2">Leaf</tissue>
    </source>
</reference>
<dbReference type="EMBL" id="PKPP01009859">
    <property type="protein sequence ID" value="PWA47338.1"/>
    <property type="molecule type" value="Genomic_DNA"/>
</dbReference>
<comment type="caution">
    <text evidence="2">The sequence shown here is derived from an EMBL/GenBank/DDBJ whole genome shotgun (WGS) entry which is preliminary data.</text>
</comment>
<proteinExistence type="predicted"/>
<keyword evidence="3" id="KW-1185">Reference proteome</keyword>
<evidence type="ECO:0000313" key="3">
    <source>
        <dbReference type="Proteomes" id="UP000245207"/>
    </source>
</evidence>
<evidence type="ECO:0000313" key="2">
    <source>
        <dbReference type="EMBL" id="PWA47338.1"/>
    </source>
</evidence>
<dbReference type="Proteomes" id="UP000245207">
    <property type="component" value="Unassembled WGS sequence"/>
</dbReference>
<dbReference type="AlphaFoldDB" id="A0A2U1LEB8"/>
<evidence type="ECO:0000256" key="1">
    <source>
        <dbReference type="SAM" id="MobiDB-lite"/>
    </source>
</evidence>
<feature type="region of interest" description="Disordered" evidence="1">
    <location>
        <begin position="176"/>
        <end position="202"/>
    </location>
</feature>
<protein>
    <submittedName>
        <fullName evidence="2">Uncharacterized protein</fullName>
    </submittedName>
</protein>
<organism evidence="2 3">
    <name type="scientific">Artemisia annua</name>
    <name type="common">Sweet wormwood</name>
    <dbReference type="NCBI Taxonomy" id="35608"/>
    <lineage>
        <taxon>Eukaryota</taxon>
        <taxon>Viridiplantae</taxon>
        <taxon>Streptophyta</taxon>
        <taxon>Embryophyta</taxon>
        <taxon>Tracheophyta</taxon>
        <taxon>Spermatophyta</taxon>
        <taxon>Magnoliopsida</taxon>
        <taxon>eudicotyledons</taxon>
        <taxon>Gunneridae</taxon>
        <taxon>Pentapetalae</taxon>
        <taxon>asterids</taxon>
        <taxon>campanulids</taxon>
        <taxon>Asterales</taxon>
        <taxon>Asteraceae</taxon>
        <taxon>Asteroideae</taxon>
        <taxon>Anthemideae</taxon>
        <taxon>Artemisiinae</taxon>
        <taxon>Artemisia</taxon>
    </lineage>
</organism>
<sequence length="328" mass="37938">MASSSKGGALSLDIYYNGYFSLKPLTYHNADMLKTTVDVTPLTSSELKIFVQNNIGSVVCGLYYFSNGLKCIKPDDDLRLFVEKWQSTDEGIIALYVSHKNESLIEYSGDYVLVILNPATYYKDSDDESDVASLNHLSEGEEELRQVRIKERQILDEKKKTNEIVVFDESKLVLENESDENEHEVDPLFSDLGDESQKEKPHVEPEVNLDEDMPMSDEDEIVFDPNKRDYPIHDPSTHWKLKKPRLGELYADLDQVKDCLTFYSVANGYQLWYEKSDSEKFLVRCGFDEKNRRKKKLPRDPNKPCCPFRLRAVKMHDGKSWHIRTLVN</sequence>